<keyword evidence="7" id="KW-0547">Nucleotide-binding</keyword>
<evidence type="ECO:0000256" key="8">
    <source>
        <dbReference type="ARBA" id="ARBA00022777"/>
    </source>
</evidence>
<dbReference type="PANTHER" id="PTHR10344:SF1">
    <property type="entry name" value="THYMIDYLATE KINASE"/>
    <property type="match status" value="1"/>
</dbReference>
<evidence type="ECO:0000256" key="5">
    <source>
        <dbReference type="ARBA" id="ARBA00022679"/>
    </source>
</evidence>
<keyword evidence="5" id="KW-0808">Transferase</keyword>
<evidence type="ECO:0000256" key="3">
    <source>
        <dbReference type="ARBA" id="ARBA00012980"/>
    </source>
</evidence>
<dbReference type="GO" id="GO:0005739">
    <property type="term" value="C:mitochondrion"/>
    <property type="evidence" value="ECO:0007669"/>
    <property type="project" value="TreeGrafter"/>
</dbReference>
<reference evidence="11 12" key="1">
    <citation type="submission" date="2023-10" db="EMBL/GenBank/DDBJ databases">
        <title>Comparative genomics analysis reveals potential genetic determinants of host preference in Cryptosporidium xiaoi.</title>
        <authorList>
            <person name="Xiao L."/>
            <person name="Li J."/>
        </authorList>
    </citation>
    <scope>NUCLEOTIDE SEQUENCE [LARGE SCALE GENOMIC DNA]</scope>
    <source>
        <strain evidence="11 12">52996</strain>
    </source>
</reference>
<evidence type="ECO:0000256" key="1">
    <source>
        <dbReference type="ARBA" id="ARBA00004992"/>
    </source>
</evidence>
<dbReference type="CDD" id="cd01672">
    <property type="entry name" value="TMPK"/>
    <property type="match status" value="1"/>
</dbReference>
<organism evidence="11 12">
    <name type="scientific">Cryptosporidium xiaoi</name>
    <dbReference type="NCBI Taxonomy" id="659607"/>
    <lineage>
        <taxon>Eukaryota</taxon>
        <taxon>Sar</taxon>
        <taxon>Alveolata</taxon>
        <taxon>Apicomplexa</taxon>
        <taxon>Conoidasida</taxon>
        <taxon>Coccidia</taxon>
        <taxon>Eucoccidiorida</taxon>
        <taxon>Eimeriorina</taxon>
        <taxon>Cryptosporidiidae</taxon>
        <taxon>Cryptosporidium</taxon>
    </lineage>
</organism>
<keyword evidence="6" id="KW-0545">Nucleotide biosynthesis</keyword>
<dbReference type="InterPro" id="IPR018095">
    <property type="entry name" value="Thymidylate_kin_CS"/>
</dbReference>
<dbReference type="PANTHER" id="PTHR10344">
    <property type="entry name" value="THYMIDYLATE KINASE"/>
    <property type="match status" value="1"/>
</dbReference>
<comment type="pathway">
    <text evidence="1">Pyrimidine metabolism; dTTP biosynthesis.</text>
</comment>
<keyword evidence="8 11" id="KW-0418">Kinase</keyword>
<comment type="caution">
    <text evidence="11">The sequence shown here is derived from an EMBL/GenBank/DDBJ whole genome shotgun (WGS) entry which is preliminary data.</text>
</comment>
<evidence type="ECO:0000259" key="10">
    <source>
        <dbReference type="Pfam" id="PF02223"/>
    </source>
</evidence>
<dbReference type="InterPro" id="IPR039430">
    <property type="entry name" value="Thymidylate_kin-like_dom"/>
</dbReference>
<accession>A0AAV9XTB7</accession>
<dbReference type="GO" id="GO:0004798">
    <property type="term" value="F:dTMP kinase activity"/>
    <property type="evidence" value="ECO:0007669"/>
    <property type="project" value="UniProtKB-EC"/>
</dbReference>
<keyword evidence="9" id="KW-0067">ATP-binding</keyword>
<gene>
    <name evidence="11" type="ORF">RS030_81193</name>
</gene>
<dbReference type="GO" id="GO:0005829">
    <property type="term" value="C:cytosol"/>
    <property type="evidence" value="ECO:0007669"/>
    <property type="project" value="TreeGrafter"/>
</dbReference>
<dbReference type="EMBL" id="JAWDEY010000036">
    <property type="protein sequence ID" value="KAK6587931.1"/>
    <property type="molecule type" value="Genomic_DNA"/>
</dbReference>
<dbReference type="PROSITE" id="PS01331">
    <property type="entry name" value="THYMIDYLATE_KINASE"/>
    <property type="match status" value="1"/>
</dbReference>
<feature type="domain" description="Thymidylate kinase-like" evidence="10">
    <location>
        <begin position="10"/>
        <end position="188"/>
    </location>
</feature>
<dbReference type="GO" id="GO:0006235">
    <property type="term" value="P:dTTP biosynthetic process"/>
    <property type="evidence" value="ECO:0007669"/>
    <property type="project" value="TreeGrafter"/>
</dbReference>
<dbReference type="Gene3D" id="3.40.50.300">
    <property type="entry name" value="P-loop containing nucleotide triphosphate hydrolases"/>
    <property type="match status" value="1"/>
</dbReference>
<protein>
    <recommendedName>
        <fullName evidence="4">Thymidylate kinase</fullName>
        <ecNumber evidence="3">2.7.4.9</ecNumber>
    </recommendedName>
</protein>
<dbReference type="FunFam" id="3.40.50.300:FF:000679">
    <property type="entry name" value="Thymidylate kinase"/>
    <property type="match status" value="1"/>
</dbReference>
<evidence type="ECO:0000313" key="11">
    <source>
        <dbReference type="EMBL" id="KAK6587931.1"/>
    </source>
</evidence>
<evidence type="ECO:0000256" key="2">
    <source>
        <dbReference type="ARBA" id="ARBA00009776"/>
    </source>
</evidence>
<name>A0AAV9XTB7_9CRYT</name>
<sequence length="210" mass="24467">MVNRGFFIVLEGTDRSGKTLHSNMIRGELERRGEKCIIVGFPDRKTEIGKILDLYLRKQLRLSPEVSHLLFCANRWELNDYIKQQLENGVHVICDRYSFSGVAYSSGAVNLDIEWCKSPEKGLVSPDIVLFLDTNLEICSERTGFGEEIYENTKDQQNVYDSYKHFLKYPYWHSINASRDPQMVSNEIISLLEKKLLNRKLEPLKCLWQE</sequence>
<dbReference type="SUPFAM" id="SSF52540">
    <property type="entry name" value="P-loop containing nucleoside triphosphate hydrolases"/>
    <property type="match status" value="1"/>
</dbReference>
<dbReference type="NCBIfam" id="TIGR00041">
    <property type="entry name" value="DTMP_kinase"/>
    <property type="match status" value="1"/>
</dbReference>
<evidence type="ECO:0000256" key="7">
    <source>
        <dbReference type="ARBA" id="ARBA00022741"/>
    </source>
</evidence>
<dbReference type="GO" id="GO:0004550">
    <property type="term" value="F:nucleoside diphosphate kinase activity"/>
    <property type="evidence" value="ECO:0007669"/>
    <property type="project" value="TreeGrafter"/>
</dbReference>
<dbReference type="AlphaFoldDB" id="A0AAV9XTB7"/>
<dbReference type="GO" id="GO:0006233">
    <property type="term" value="P:dTDP biosynthetic process"/>
    <property type="evidence" value="ECO:0007669"/>
    <property type="project" value="InterPro"/>
</dbReference>
<dbReference type="HAMAP" id="MF_00165">
    <property type="entry name" value="Thymidylate_kinase"/>
    <property type="match status" value="1"/>
</dbReference>
<evidence type="ECO:0000313" key="12">
    <source>
        <dbReference type="Proteomes" id="UP001311799"/>
    </source>
</evidence>
<dbReference type="GO" id="GO:0005634">
    <property type="term" value="C:nucleus"/>
    <property type="evidence" value="ECO:0007669"/>
    <property type="project" value="TreeGrafter"/>
</dbReference>
<dbReference type="InterPro" id="IPR018094">
    <property type="entry name" value="Thymidylate_kinase"/>
</dbReference>
<dbReference type="GO" id="GO:0005524">
    <property type="term" value="F:ATP binding"/>
    <property type="evidence" value="ECO:0007669"/>
    <property type="project" value="UniProtKB-KW"/>
</dbReference>
<dbReference type="Proteomes" id="UP001311799">
    <property type="component" value="Unassembled WGS sequence"/>
</dbReference>
<evidence type="ECO:0000256" key="6">
    <source>
        <dbReference type="ARBA" id="ARBA00022727"/>
    </source>
</evidence>
<dbReference type="GO" id="GO:0006227">
    <property type="term" value="P:dUDP biosynthetic process"/>
    <property type="evidence" value="ECO:0007669"/>
    <property type="project" value="TreeGrafter"/>
</dbReference>
<comment type="similarity">
    <text evidence="2">Belongs to the thymidylate kinase family.</text>
</comment>
<dbReference type="EC" id="2.7.4.9" evidence="3"/>
<proteinExistence type="inferred from homology"/>
<keyword evidence="12" id="KW-1185">Reference proteome</keyword>
<evidence type="ECO:0000256" key="4">
    <source>
        <dbReference type="ARBA" id="ARBA00017144"/>
    </source>
</evidence>
<dbReference type="InterPro" id="IPR027417">
    <property type="entry name" value="P-loop_NTPase"/>
</dbReference>
<dbReference type="Pfam" id="PF02223">
    <property type="entry name" value="Thymidylate_kin"/>
    <property type="match status" value="1"/>
</dbReference>
<evidence type="ECO:0000256" key="9">
    <source>
        <dbReference type="ARBA" id="ARBA00022840"/>
    </source>
</evidence>